<dbReference type="InterPro" id="IPR011531">
    <property type="entry name" value="HCO3_transpt-like_TM_dom"/>
</dbReference>
<feature type="transmembrane region" description="Helical" evidence="7">
    <location>
        <begin position="2653"/>
        <end position="2674"/>
    </location>
</feature>
<evidence type="ECO:0000256" key="7">
    <source>
        <dbReference type="SAM" id="Phobius"/>
    </source>
</evidence>
<dbReference type="Pfam" id="PF02338">
    <property type="entry name" value="OTU"/>
    <property type="match status" value="1"/>
</dbReference>
<evidence type="ECO:0000256" key="3">
    <source>
        <dbReference type="ARBA" id="ARBA00022989"/>
    </source>
</evidence>
<feature type="region of interest" description="Disordered" evidence="6">
    <location>
        <begin position="583"/>
        <end position="633"/>
    </location>
</feature>
<feature type="coiled-coil region" evidence="5">
    <location>
        <begin position="2910"/>
        <end position="2941"/>
    </location>
</feature>
<dbReference type="GO" id="GO:0005452">
    <property type="term" value="F:solute:inorganic anion antiporter activity"/>
    <property type="evidence" value="ECO:0007669"/>
    <property type="project" value="InterPro"/>
</dbReference>
<feature type="transmembrane region" description="Helical" evidence="7">
    <location>
        <begin position="2747"/>
        <end position="2770"/>
    </location>
</feature>
<feature type="compositionally biased region" description="Polar residues" evidence="6">
    <location>
        <begin position="1027"/>
        <end position="1040"/>
    </location>
</feature>
<dbReference type="SUPFAM" id="SSF54001">
    <property type="entry name" value="Cysteine proteinases"/>
    <property type="match status" value="1"/>
</dbReference>
<keyword evidence="4 7" id="KW-0472">Membrane</keyword>
<name>A0A1Q9DR78_SYMMI</name>
<keyword evidence="10" id="KW-1185">Reference proteome</keyword>
<dbReference type="GO" id="GO:0006820">
    <property type="term" value="P:monoatomic anion transport"/>
    <property type="evidence" value="ECO:0007669"/>
    <property type="project" value="InterPro"/>
</dbReference>
<dbReference type="OrthoDB" id="421040at2759"/>
<evidence type="ECO:0000256" key="1">
    <source>
        <dbReference type="ARBA" id="ARBA00004141"/>
    </source>
</evidence>
<dbReference type="InterPro" id="IPR003323">
    <property type="entry name" value="OTU_dom"/>
</dbReference>
<evidence type="ECO:0000259" key="8">
    <source>
        <dbReference type="PROSITE" id="PS50878"/>
    </source>
</evidence>
<comment type="subcellular location">
    <subcellularLocation>
        <location evidence="1">Membrane</location>
        <topology evidence="1">Multi-pass membrane protein</topology>
    </subcellularLocation>
</comment>
<evidence type="ECO:0000256" key="5">
    <source>
        <dbReference type="SAM" id="Coils"/>
    </source>
</evidence>
<evidence type="ECO:0000256" key="2">
    <source>
        <dbReference type="ARBA" id="ARBA00022692"/>
    </source>
</evidence>
<organism evidence="9 10">
    <name type="scientific">Symbiodinium microadriaticum</name>
    <name type="common">Dinoflagellate</name>
    <name type="synonym">Zooxanthella microadriatica</name>
    <dbReference type="NCBI Taxonomy" id="2951"/>
    <lineage>
        <taxon>Eukaryota</taxon>
        <taxon>Sar</taxon>
        <taxon>Alveolata</taxon>
        <taxon>Dinophyceae</taxon>
        <taxon>Suessiales</taxon>
        <taxon>Symbiodiniaceae</taxon>
        <taxon>Symbiodinium</taxon>
    </lineage>
</organism>
<dbReference type="InterPro" id="IPR036691">
    <property type="entry name" value="Endo/exonu/phosph_ase_sf"/>
</dbReference>
<dbReference type="GO" id="GO:0005886">
    <property type="term" value="C:plasma membrane"/>
    <property type="evidence" value="ECO:0007669"/>
    <property type="project" value="TreeGrafter"/>
</dbReference>
<dbReference type="CDD" id="cd22744">
    <property type="entry name" value="OTU"/>
    <property type="match status" value="1"/>
</dbReference>
<dbReference type="InterPro" id="IPR012337">
    <property type="entry name" value="RNaseH-like_sf"/>
</dbReference>
<dbReference type="SUPFAM" id="SSF56672">
    <property type="entry name" value="DNA/RNA polymerases"/>
    <property type="match status" value="1"/>
</dbReference>
<dbReference type="Gene3D" id="3.60.10.10">
    <property type="entry name" value="Endonuclease/exonuclease/phosphatase"/>
    <property type="match status" value="1"/>
</dbReference>
<proteinExistence type="predicted"/>
<sequence>MSGLVVVATEATGALEHWRAILEPLKNRTLDVRAIDRTGATLAVRVLKRVFDLETFKQVLGRCAMFERDGVSCVQGGLALSMRYAEASMCMQLQDDVLRIQLVPLASKVSQCAACLFPALPNNAPKSPEFSNRLASGVRYVALCVFARQEADIDCGGPTPVSLLHGYEIDMTSIGCLEKAHYSEESVSVPNAATNSASARFPGLVIPKQEPRDQQLDEDYRALAGLLDRGIPENDLGWITRIGGSTVLVAAGSSLSQITRLRGVVLVLSPVGVQMVGKIEAVASTNAIGTSGDFLKLVEEKCGATDEEWTERTATRKEEIASVAKAIEVLTTEAAKTSFGKTYTNFLQKEVADERFRRASQALERAAAVRGDRRLSQLAKAAGVKGMEKVLKAIDGMKVALKKEQQDEVEQRDFCIKSFNENKDLAVRNGPLEDGVSSVGTGPAGFVEACDSTSADKWHFVQDYVEEMACFASGVASTMVWRQTHSLEPLCALSHSTAILETAREEEGEVTLAYTSLFAAVASAAGDGGDLLEGLRALLQENQGHRARPQEDSLLKGLKALVNKATKDKSTDLLSEMAKLVEQETKRREKLSKKNTSSGISPPCDRPPQRSPSERWQSDRPAPGSWPPSKQTEWQDIRWVPRLADWTHPLTEDIQMIRGPDEFADHLENHKGEAHVVLVDSKEQFDEVVQLASAERNPMVQVVLPCSTHLDEGIALRIRVPGVLRGAVQSRWCWTKTVGEGPELKARHTVVSDNLRKKCVTVPEKGASRGRNRPNAGYVIRMMAPLSFQSCSWHQWNTLTQQPGTFARQWATRVLPGCSSHLGDTFKFEIQDQQLRGLIRVFKLDVALQLVKLSGSLDPSDRAFRWFVQGVSPETVEPHSVAWMPWNDEESWTDYMNRVRQQDSMGVVAGSHQLGLRVRQGDPRLQSKPAVWLLDRVPSGWQPQDVLELLMELMFSDVELMEKTWSRVGTTWKFRATRTDAQSVVQGVIAAEDGDALEMTATKAAITKKSKGRAQPLRQERRVSYAATGQSVTDAGSSKTFGPALQSEADEDMLDTDRHHKKPKAHDAETEADEDAAMAAEPKPTSDSKWQNWLPPEGRRVSNTGKGDCLMLALASGMNHVEPGKKSYSGRQMRQFLVAWMRKHYTEYECLWDGRGPGKDAEELQDFQTYLDKVAMAGTWCGFLECIAASHALRRSIFVLTKAGECWHYEHEQIALPLSLYYDEEVGHYEELQADKSKHVSMIDRLRSFAKRHQGARHSGGALEKETPLQISLLFCSRVSPSSMLKTPLREENAVESPVPKTQEAHLGGKSHDAMTVTMATWNVPALLPKLSAVMSLAISLGVDILACQEAGINPASRASFRKACAAYGYQAVYGNVAADEDIQSVLISRVPMRSTLLGSSWPMRLAAGIVDFEGAKVIVASVYGHAGSETDRNQFFGQIFESISAYGFSWVALGDWNALTTDPVLLDATAAGLACALDDSFPVLPAATRSGSDASRRIDFGIASRCCVPSHRFQTDDTVYSDHHLVSYDFDFVQLQGFFAPRRRICGNTNVKDDCFLSRWDQLEFDKALASSQVDAAWKLLSDTAEELLCSAPQQQTTHRSASWRPSKRVRGHKAAAMQEPVRLVRLRRLHRRLLHLERFPEDMWLRRRSLHGLQCMAQHFCILKGANAKNVTCYANTVSEIIATFEDDLRFQRIHRWRERMQLDEQQRRAWVLKHADAKTREEKIRPASLGQKTRAVHPMNVLSEQAKLWTDVWKAPNRDPSLAHAFNDILHQVTVEGSERFAGACLSIEVDELFEATKAMKDRAAGPDDWHASKLILLPRAWWVQYTRLWNYVLKSSLIPSRWVEAKIVCIPKDNSDDFRPLAIASVAWRAGARVLVAKVTDWAHTWSNHQVHGGIPEHGVLDCHVRIVHSVASHAEDGVYVQQDLHRFFDSIPIDTITAVLRRLQAPNMLIDLVRAFYLSCKRIFVMSGFHTETWSAAERGLLQGCPLSPLLSSALMFCWAQYVTASGEPVEISVYADDRLFWCWNRDRPGALVEAKRRSDAFDNAAGLTCRASKCHVVAKSPELRAHFQTDAFGYNCSSCLSVLGVAYDLVGRELPKLAKPKTGRLKHVIGAIANASFKWPERRRLMKSLVLPALRWASGIASLDDAALSTLAEDARVAFSHKLAKDMPRCLLFEFLGWDAEPMFATARAHLHAASRLASTSRQWHDLAPLDFATARWPALLPQTVATLSQLHWSFSADGTVISRTDVDGCRRSFIVGIDNTAILDDWLREVFRKRALATCNRIKKSMHRSDAHNVGLATGLDLPRPEPGVALFKGHRALFEHSSGDREIRHACYATGLSHWHFNPTLRCGPEDPRSACLCGGKLPSRPHLVWCCPCSASHRTHLQMPCDRAQERLFTQVLPEYPAPVQDDPQVARRNLRQALCDVFDQPSESVFVATDGSADVGVSAWSAFVPQANVCVACGLQGEDQTPFRAEVTAIEEVLQAIQDVAAHVAAPCKKIVVVCDCKSALEICDGRRGSTPLLSVRIGHVIRSLRAIAAALDFVWVPSHGKQVAGWKPQAPISESSLREWNQKADESAHARVRMLSRGLISLIFIIDGARPIIENFTESRLTLTNCMFEALLFIWTFGLATYLSSFRRSPWTFRFVRNFAANFAVTIALVSGSALAAIYSNDTGLRMLQVDADFSPNLSLSDGSKRPWIINPAGMDRPFPAWGIAYAILPAIGFAVLGYLDQNLTSVIVNRFVRGALTLPVCAVLGLPLSVASTVPSITHVISLTTYRGEATSGRIHVLIGSALFLAPVLKFLPRAVLQGVFFYMGIASLTGNNLFDRLKLWLIWDPAKYPQYHYIQKLPISREDEEEDAAMSKPDIVNLDVKEVKTEKMKDLKGQHNAKLDMLADKLKTTAAAVSVAKGKIDAANKELEKAAKDHEDEVADFKTTLSDQNTTKVMLNEALDSLKAFYVEKPKAKKSLLQKPSEDTVPEGFKDYQKSSSGNAVTQLLQQVILDTKAMEAETTRAMKSSEKQFAKLTDATNADIAALNGELESLAKAKASAQEAVVAEKANLKGTKKELADLALDEANLHETCDFVLKNFELRQTARNEEVEVPSSKRADESQVLPPWRLLFAAAPLSFPRFHRT</sequence>
<feature type="transmembrane region" description="Helical" evidence="7">
    <location>
        <begin position="2622"/>
        <end position="2641"/>
    </location>
</feature>
<dbReference type="GO" id="GO:0015701">
    <property type="term" value="P:bicarbonate transport"/>
    <property type="evidence" value="ECO:0007669"/>
    <property type="project" value="TreeGrafter"/>
</dbReference>
<dbReference type="PANTHER" id="PTHR11453">
    <property type="entry name" value="ANION EXCHANGE PROTEIN"/>
    <property type="match status" value="1"/>
</dbReference>
<dbReference type="InterPro" id="IPR038765">
    <property type="entry name" value="Papain-like_cys_pep_sf"/>
</dbReference>
<dbReference type="Gene3D" id="3.30.420.10">
    <property type="entry name" value="Ribonuclease H-like superfamily/Ribonuclease H"/>
    <property type="match status" value="1"/>
</dbReference>
<keyword evidence="2 7" id="KW-0812">Transmembrane</keyword>
<evidence type="ECO:0000313" key="10">
    <source>
        <dbReference type="Proteomes" id="UP000186817"/>
    </source>
</evidence>
<evidence type="ECO:0000313" key="9">
    <source>
        <dbReference type="EMBL" id="OLP97689.1"/>
    </source>
</evidence>
<dbReference type="EMBL" id="LSRX01000425">
    <property type="protein sequence ID" value="OLP97689.1"/>
    <property type="molecule type" value="Genomic_DNA"/>
</dbReference>
<dbReference type="SUPFAM" id="SSF56219">
    <property type="entry name" value="DNase I-like"/>
    <property type="match status" value="1"/>
</dbReference>
<dbReference type="InterPro" id="IPR036397">
    <property type="entry name" value="RNaseH_sf"/>
</dbReference>
<feature type="domain" description="Reverse transcriptase" evidence="8">
    <location>
        <begin position="1835"/>
        <end position="2093"/>
    </location>
</feature>
<dbReference type="InterPro" id="IPR000477">
    <property type="entry name" value="RT_dom"/>
</dbReference>
<dbReference type="Pfam" id="PF00078">
    <property type="entry name" value="RVT_1"/>
    <property type="match status" value="1"/>
</dbReference>
<keyword evidence="3 7" id="KW-1133">Transmembrane helix</keyword>
<dbReference type="PROSITE" id="PS50878">
    <property type="entry name" value="RT_POL"/>
    <property type="match status" value="1"/>
</dbReference>
<evidence type="ECO:0000256" key="6">
    <source>
        <dbReference type="SAM" id="MobiDB-lite"/>
    </source>
</evidence>
<dbReference type="InterPro" id="IPR003020">
    <property type="entry name" value="HCO3_transpt_euk"/>
</dbReference>
<dbReference type="InterPro" id="IPR043502">
    <property type="entry name" value="DNA/RNA_pol_sf"/>
</dbReference>
<feature type="region of interest" description="Disordered" evidence="6">
    <location>
        <begin position="1006"/>
        <end position="1098"/>
    </location>
</feature>
<dbReference type="GO" id="GO:0050801">
    <property type="term" value="P:monoatomic ion homeostasis"/>
    <property type="evidence" value="ECO:0007669"/>
    <property type="project" value="TreeGrafter"/>
</dbReference>
<comment type="caution">
    <text evidence="9">The sequence shown here is derived from an EMBL/GenBank/DDBJ whole genome shotgun (WGS) entry which is preliminary data.</text>
</comment>
<accession>A0A1Q9DR78</accession>
<dbReference type="Gene3D" id="3.90.70.80">
    <property type="match status" value="1"/>
</dbReference>
<protein>
    <submittedName>
        <fullName evidence="9">Electroneutral sodium bicarbonate exchanger 1</fullName>
    </submittedName>
</protein>
<feature type="transmembrane region" description="Helical" evidence="7">
    <location>
        <begin position="2716"/>
        <end position="2735"/>
    </location>
</feature>
<dbReference type="Pfam" id="PF00955">
    <property type="entry name" value="HCO3_cotransp"/>
    <property type="match status" value="1"/>
</dbReference>
<dbReference type="Proteomes" id="UP000186817">
    <property type="component" value="Unassembled WGS sequence"/>
</dbReference>
<dbReference type="PANTHER" id="PTHR11453:SF47">
    <property type="entry name" value="ANION EXCHANGE PROTEIN"/>
    <property type="match status" value="1"/>
</dbReference>
<evidence type="ECO:0000256" key="4">
    <source>
        <dbReference type="ARBA" id="ARBA00023136"/>
    </source>
</evidence>
<dbReference type="GO" id="GO:0003676">
    <property type="term" value="F:nucleic acid binding"/>
    <property type="evidence" value="ECO:0007669"/>
    <property type="project" value="InterPro"/>
</dbReference>
<dbReference type="SUPFAM" id="SSF53098">
    <property type="entry name" value="Ribonuclease H-like"/>
    <property type="match status" value="1"/>
</dbReference>
<gene>
    <name evidence="9" type="primary">SLC4A8</name>
    <name evidence="9" type="ORF">AK812_SmicGene19945</name>
</gene>
<keyword evidence="5" id="KW-0175">Coiled coil</keyword>
<reference evidence="9 10" key="1">
    <citation type="submission" date="2016-02" db="EMBL/GenBank/DDBJ databases">
        <title>Genome analysis of coral dinoflagellate symbionts highlights evolutionary adaptations to a symbiotic lifestyle.</title>
        <authorList>
            <person name="Aranda M."/>
            <person name="Li Y."/>
            <person name="Liew Y.J."/>
            <person name="Baumgarten S."/>
            <person name="Simakov O."/>
            <person name="Wilson M."/>
            <person name="Piel J."/>
            <person name="Ashoor H."/>
            <person name="Bougouffa S."/>
            <person name="Bajic V.B."/>
            <person name="Ryu T."/>
            <person name="Ravasi T."/>
            <person name="Bayer T."/>
            <person name="Micklem G."/>
            <person name="Kim H."/>
            <person name="Bhak J."/>
            <person name="Lajeunesse T.C."/>
            <person name="Voolstra C.R."/>
        </authorList>
    </citation>
    <scope>NUCLEOTIDE SEQUENCE [LARGE SCALE GENOMIC DNA]</scope>
    <source>
        <strain evidence="9 10">CCMP2467</strain>
    </source>
</reference>